<gene>
    <name evidence="7" type="ORF">HCR_05750</name>
</gene>
<keyword evidence="8" id="KW-1185">Reference proteome</keyword>
<evidence type="ECO:0000256" key="4">
    <source>
        <dbReference type="ARBA" id="ARBA00022801"/>
    </source>
</evidence>
<keyword evidence="4 5" id="KW-0378">Hydrolase</keyword>
<evidence type="ECO:0000256" key="3">
    <source>
        <dbReference type="ARBA" id="ARBA00022722"/>
    </source>
</evidence>
<dbReference type="InterPro" id="IPR006641">
    <property type="entry name" value="YqgF/RNaseH-like_dom"/>
</dbReference>
<dbReference type="InterPro" id="IPR005227">
    <property type="entry name" value="YqgF"/>
</dbReference>
<dbReference type="RefSeq" id="WP_286337464.1">
    <property type="nucleotide sequence ID" value="NZ_AP027370.1"/>
</dbReference>
<keyword evidence="2 5" id="KW-0690">Ribosome biogenesis</keyword>
<dbReference type="InterPro" id="IPR012337">
    <property type="entry name" value="RNaseH-like_sf"/>
</dbReference>
<evidence type="ECO:0000256" key="5">
    <source>
        <dbReference type="HAMAP-Rule" id="MF_00651"/>
    </source>
</evidence>
<dbReference type="EC" id="3.1.-.-" evidence="5"/>
<dbReference type="HAMAP" id="MF_00651">
    <property type="entry name" value="Nuclease_YqgF"/>
    <property type="match status" value="1"/>
</dbReference>
<proteinExistence type="inferred from homology"/>
<dbReference type="Proteomes" id="UP001321445">
    <property type="component" value="Chromosome"/>
</dbReference>
<dbReference type="SUPFAM" id="SSF53098">
    <property type="entry name" value="Ribonuclease H-like"/>
    <property type="match status" value="1"/>
</dbReference>
<dbReference type="PANTHER" id="PTHR33317:SF4">
    <property type="entry name" value="POLYNUCLEOTIDYL TRANSFERASE, RIBONUCLEASE H-LIKE SUPERFAMILY PROTEIN"/>
    <property type="match status" value="1"/>
</dbReference>
<evidence type="ECO:0000313" key="8">
    <source>
        <dbReference type="Proteomes" id="UP001321445"/>
    </source>
</evidence>
<comment type="function">
    <text evidence="5">Could be a nuclease involved in processing of the 5'-end of pre-16S rRNA.</text>
</comment>
<comment type="similarity">
    <text evidence="5">Belongs to the YqgF HJR family.</text>
</comment>
<evidence type="ECO:0000256" key="2">
    <source>
        <dbReference type="ARBA" id="ARBA00022517"/>
    </source>
</evidence>
<feature type="domain" description="YqgF/RNase H-like" evidence="6">
    <location>
        <begin position="4"/>
        <end position="100"/>
    </location>
</feature>
<dbReference type="SMART" id="SM00732">
    <property type="entry name" value="YqgFc"/>
    <property type="match status" value="1"/>
</dbReference>
<dbReference type="EMBL" id="AP027370">
    <property type="protein sequence ID" value="BDY12263.1"/>
    <property type="molecule type" value="Genomic_DNA"/>
</dbReference>
<dbReference type="InterPro" id="IPR037027">
    <property type="entry name" value="YqgF/RNaseH-like_dom_sf"/>
</dbReference>
<dbReference type="NCBIfam" id="TIGR00250">
    <property type="entry name" value="RNAse_H_YqgF"/>
    <property type="match status" value="1"/>
</dbReference>
<dbReference type="Pfam" id="PF03652">
    <property type="entry name" value="RuvX"/>
    <property type="match status" value="1"/>
</dbReference>
<keyword evidence="3 5" id="KW-0540">Nuclease</keyword>
<keyword evidence="1 5" id="KW-0963">Cytoplasm</keyword>
<dbReference type="Gene3D" id="3.30.420.140">
    <property type="entry name" value="YqgF/RNase H-like domain"/>
    <property type="match status" value="1"/>
</dbReference>
<evidence type="ECO:0000256" key="1">
    <source>
        <dbReference type="ARBA" id="ARBA00022490"/>
    </source>
</evidence>
<comment type="subcellular location">
    <subcellularLocation>
        <location evidence="5">Cytoplasm</location>
    </subcellularLocation>
</comment>
<dbReference type="CDD" id="cd16964">
    <property type="entry name" value="YqgF"/>
    <property type="match status" value="1"/>
</dbReference>
<accession>A0ABM8FJ14</accession>
<name>A0ABM8FJ14_9BACT</name>
<evidence type="ECO:0000313" key="7">
    <source>
        <dbReference type="EMBL" id="BDY12263.1"/>
    </source>
</evidence>
<sequence length="135" mass="15104">MERERVAAIDVGLKRIGTAIALDGKTVLPQTPILRKNRDQAARDVDAFLESWKIDRLVVGLPKGGGSEEEMERRIHHFVSLLNFTGAIEFVDEAYSSAEAAEMMKGVMRQRHDGRLDSIAAQLILERYLSRSAPQ</sequence>
<dbReference type="NCBIfam" id="NF001026">
    <property type="entry name" value="PRK00109.2-2"/>
    <property type="match status" value="1"/>
</dbReference>
<protein>
    <recommendedName>
        <fullName evidence="5">Putative pre-16S rRNA nuclease</fullName>
        <ecNumber evidence="5">3.1.-.-</ecNumber>
    </recommendedName>
</protein>
<organism evidence="7 8">
    <name type="scientific">Hydrogenimonas cancrithermarum</name>
    <dbReference type="NCBI Taxonomy" id="2993563"/>
    <lineage>
        <taxon>Bacteria</taxon>
        <taxon>Pseudomonadati</taxon>
        <taxon>Campylobacterota</taxon>
        <taxon>Epsilonproteobacteria</taxon>
        <taxon>Campylobacterales</taxon>
        <taxon>Hydrogenimonadaceae</taxon>
        <taxon>Hydrogenimonas</taxon>
    </lineage>
</organism>
<dbReference type="PANTHER" id="PTHR33317">
    <property type="entry name" value="POLYNUCLEOTIDYL TRANSFERASE, RIBONUCLEASE H-LIKE SUPERFAMILY PROTEIN"/>
    <property type="match status" value="1"/>
</dbReference>
<reference evidence="7 8" key="1">
    <citation type="submission" date="2023-03" db="EMBL/GenBank/DDBJ databases">
        <title>Description of Hydrogenimonas sp. ISO32.</title>
        <authorList>
            <person name="Mino S."/>
            <person name="Fukazawa S."/>
            <person name="Sawabe T."/>
        </authorList>
    </citation>
    <scope>NUCLEOTIDE SEQUENCE [LARGE SCALE GENOMIC DNA]</scope>
    <source>
        <strain evidence="7 8">ISO32</strain>
    </source>
</reference>
<evidence type="ECO:0000259" key="6">
    <source>
        <dbReference type="SMART" id="SM00732"/>
    </source>
</evidence>